<organism evidence="4">
    <name type="scientific">Halomonas sp. RT37</name>
    <dbReference type="NCBI Taxonomy" id="2950872"/>
    <lineage>
        <taxon>Bacteria</taxon>
        <taxon>Pseudomonadati</taxon>
        <taxon>Pseudomonadota</taxon>
        <taxon>Gammaproteobacteria</taxon>
        <taxon>Oceanospirillales</taxon>
        <taxon>Halomonadaceae</taxon>
        <taxon>Halomonas</taxon>
    </lineage>
</organism>
<dbReference type="PANTHER" id="PTHR30303:SF0">
    <property type="entry name" value="CARBAMOYL DEHYDRATASE HYPE"/>
    <property type="match status" value="1"/>
</dbReference>
<dbReference type="InterPro" id="IPR036676">
    <property type="entry name" value="PurM-like_C_sf"/>
</dbReference>
<feature type="domain" description="PurM-like C-terminal" evidence="3">
    <location>
        <begin position="178"/>
        <end position="328"/>
    </location>
</feature>
<dbReference type="Gene3D" id="3.90.650.10">
    <property type="entry name" value="PurM-like C-terminal domain"/>
    <property type="match status" value="1"/>
</dbReference>
<dbReference type="InterPro" id="IPR036921">
    <property type="entry name" value="PurM-like_N_sf"/>
</dbReference>
<proteinExistence type="inferred from homology"/>
<dbReference type="RefSeq" id="WP_348826697.1">
    <property type="nucleotide sequence ID" value="NZ_CP098827.1"/>
</dbReference>
<dbReference type="SUPFAM" id="SSF56042">
    <property type="entry name" value="PurM C-terminal domain-like"/>
    <property type="match status" value="1"/>
</dbReference>
<dbReference type="InterPro" id="IPR011854">
    <property type="entry name" value="HypE"/>
</dbReference>
<dbReference type="InterPro" id="IPR016188">
    <property type="entry name" value="PurM-like_N"/>
</dbReference>
<evidence type="ECO:0000259" key="2">
    <source>
        <dbReference type="Pfam" id="PF00586"/>
    </source>
</evidence>
<evidence type="ECO:0000256" key="1">
    <source>
        <dbReference type="ARBA" id="ARBA00006243"/>
    </source>
</evidence>
<dbReference type="EMBL" id="CP098827">
    <property type="protein sequence ID" value="XBO69581.1"/>
    <property type="molecule type" value="Genomic_DNA"/>
</dbReference>
<sequence>MSNTTRRQLPTLAARAVTQAHGGGGKAMKDLIDDVFVREFTALPEVLEDQARLELAELACLGDRLAMTTDGFVVDPLFFPGGDIGKLAVCGTVNDLAVGGAHPRYLSCAVILEEGLPIDDLRRIARSMAAAAREAGVEIVTGDTKVVERGACDGVFITTTGIGVIPAERKLGIERIQADDVIIVNGWLGDHGAAILAARGDLSLDTDLESDCASLNGLIETLLTAAPETRCLRDATRGGVATVLNEMAEASRLAIELDDLALPLRKEVRGMCEILGLDPLYLANEGKLVAVVPAAQAEAALAALRGHPLGKEAAIIGQALDGKPGRVTLRTGFGGQRIVDMLVGEQLPRIC</sequence>
<comment type="similarity">
    <text evidence="1">Belongs to the HypE family.</text>
</comment>
<reference evidence="4" key="1">
    <citation type="submission" date="2022-06" db="EMBL/GenBank/DDBJ databases">
        <title>A novel DMS-producing enzyme.</title>
        <authorList>
            <person name="Zhang Y."/>
        </authorList>
    </citation>
    <scope>NUCLEOTIDE SEQUENCE</scope>
    <source>
        <strain evidence="4">RT37</strain>
    </source>
</reference>
<dbReference type="InterPro" id="IPR010918">
    <property type="entry name" value="PurM-like_C_dom"/>
</dbReference>
<feature type="domain" description="PurM-like N-terminal" evidence="2">
    <location>
        <begin position="62"/>
        <end position="165"/>
    </location>
</feature>
<dbReference type="Gene3D" id="3.30.1330.10">
    <property type="entry name" value="PurM-like, N-terminal domain"/>
    <property type="match status" value="1"/>
</dbReference>
<dbReference type="NCBIfam" id="TIGR02124">
    <property type="entry name" value="hypE"/>
    <property type="match status" value="1"/>
</dbReference>
<dbReference type="PANTHER" id="PTHR30303">
    <property type="entry name" value="HYDROGENASE ISOENZYMES FORMATION PROTEIN HYPE"/>
    <property type="match status" value="1"/>
</dbReference>
<dbReference type="GO" id="GO:0051604">
    <property type="term" value="P:protein maturation"/>
    <property type="evidence" value="ECO:0007669"/>
    <property type="project" value="TreeGrafter"/>
</dbReference>
<dbReference type="SUPFAM" id="SSF55326">
    <property type="entry name" value="PurM N-terminal domain-like"/>
    <property type="match status" value="1"/>
</dbReference>
<protein>
    <submittedName>
        <fullName evidence="4">Hydrogenase expression/formation protein HypE</fullName>
    </submittedName>
</protein>
<dbReference type="Pfam" id="PF02769">
    <property type="entry name" value="AIRS_C"/>
    <property type="match status" value="1"/>
</dbReference>
<dbReference type="Pfam" id="PF00586">
    <property type="entry name" value="AIRS"/>
    <property type="match status" value="1"/>
</dbReference>
<evidence type="ECO:0000259" key="3">
    <source>
        <dbReference type="Pfam" id="PF02769"/>
    </source>
</evidence>
<accession>A0AAU7KD21</accession>
<gene>
    <name evidence="4" type="primary">hypE</name>
    <name evidence="4" type="ORF">NFG58_13190</name>
</gene>
<evidence type="ECO:0000313" key="4">
    <source>
        <dbReference type="EMBL" id="XBO69581.1"/>
    </source>
</evidence>
<dbReference type="PIRSF" id="PIRSF005644">
    <property type="entry name" value="Hdrgns_mtr_HypE"/>
    <property type="match status" value="1"/>
</dbReference>
<name>A0AAU7KD21_9GAMM</name>
<dbReference type="AlphaFoldDB" id="A0AAU7KD21"/>
<dbReference type="CDD" id="cd02197">
    <property type="entry name" value="HypE"/>
    <property type="match status" value="1"/>
</dbReference>